<dbReference type="InterPro" id="IPR022742">
    <property type="entry name" value="Hydrolase_4"/>
</dbReference>
<dbReference type="AlphaFoldDB" id="A0A2A2TK86"/>
<proteinExistence type="predicted"/>
<protein>
    <submittedName>
        <fullName evidence="2">Lysophospholipase</fullName>
    </submittedName>
</protein>
<dbReference type="SUPFAM" id="SSF53474">
    <property type="entry name" value="alpha/beta-Hydrolases"/>
    <property type="match status" value="1"/>
</dbReference>
<dbReference type="InterPro" id="IPR051044">
    <property type="entry name" value="MAG_DAG_Lipase"/>
</dbReference>
<dbReference type="Proteomes" id="UP000218238">
    <property type="component" value="Unassembled WGS sequence"/>
</dbReference>
<evidence type="ECO:0000313" key="2">
    <source>
        <dbReference type="EMBL" id="PAX56537.1"/>
    </source>
</evidence>
<dbReference type="OrthoDB" id="9806902at2"/>
<dbReference type="PANTHER" id="PTHR11614">
    <property type="entry name" value="PHOSPHOLIPASE-RELATED"/>
    <property type="match status" value="1"/>
</dbReference>
<dbReference type="EMBL" id="NTFS01000086">
    <property type="protein sequence ID" value="PAX56537.1"/>
    <property type="molecule type" value="Genomic_DNA"/>
</dbReference>
<dbReference type="Pfam" id="PF12146">
    <property type="entry name" value="Hydrolase_4"/>
    <property type="match status" value="1"/>
</dbReference>
<reference evidence="2 3" key="1">
    <citation type="submission" date="2017-08" db="EMBL/GenBank/DDBJ databases">
        <title>Draft genome sequence of filamentous cyanobacterium Calothrix elsteri CCALA 953.</title>
        <authorList>
            <person name="Gagunashvili A.N."/>
            <person name="Elster J."/>
            <person name="Andresson O.S."/>
        </authorList>
    </citation>
    <scope>NUCLEOTIDE SEQUENCE [LARGE SCALE GENOMIC DNA]</scope>
    <source>
        <strain evidence="2 3">CCALA 953</strain>
    </source>
</reference>
<feature type="domain" description="Serine aminopeptidase S33" evidence="1">
    <location>
        <begin position="27"/>
        <end position="264"/>
    </location>
</feature>
<dbReference type="InterPro" id="IPR029058">
    <property type="entry name" value="AB_hydrolase_fold"/>
</dbReference>
<evidence type="ECO:0000259" key="1">
    <source>
        <dbReference type="Pfam" id="PF12146"/>
    </source>
</evidence>
<sequence length="282" mass="31502">MHHQEGTIPTTGGINLYYQAWQPDGAVRVVLAMVHGLGGHSGLYGNIINQLIPKGFAIYGVDLRGNGKSPGQRGYIDSWDDYRGDVSNFIKFVARENPEVPLFLLGHSLGGLTVLDYVLHSATETEKLPILKGLINLTPALGESGIPPIKIILGKILSRIYPRFSLSTGMDLSLSCRDEEVIKGYAKDPLRHIMGTARLSTEYSRTVNWVFTHAIALNIPFLMMLAGQDKVTLPEGSRNFFEKLTFSDVELKEYPESYHCIQDDLNYQEVLGDLEDWLERHL</sequence>
<accession>A0A2A2TK86</accession>
<comment type="caution">
    <text evidence="2">The sequence shown here is derived from an EMBL/GenBank/DDBJ whole genome shotgun (WGS) entry which is preliminary data.</text>
</comment>
<keyword evidence="3" id="KW-1185">Reference proteome</keyword>
<organism evidence="2 3">
    <name type="scientific">Brunnivagina elsteri CCALA 953</name>
    <dbReference type="NCBI Taxonomy" id="987040"/>
    <lineage>
        <taxon>Bacteria</taxon>
        <taxon>Bacillati</taxon>
        <taxon>Cyanobacteriota</taxon>
        <taxon>Cyanophyceae</taxon>
        <taxon>Nostocales</taxon>
        <taxon>Calotrichaceae</taxon>
        <taxon>Brunnivagina</taxon>
    </lineage>
</organism>
<evidence type="ECO:0000313" key="3">
    <source>
        <dbReference type="Proteomes" id="UP000218238"/>
    </source>
</evidence>
<gene>
    <name evidence="2" type="ORF">CK510_10170</name>
</gene>
<dbReference type="RefSeq" id="WP_095721592.1">
    <property type="nucleotide sequence ID" value="NZ_NTFS01000086.1"/>
</dbReference>
<dbReference type="Gene3D" id="3.40.50.1820">
    <property type="entry name" value="alpha/beta hydrolase"/>
    <property type="match status" value="1"/>
</dbReference>
<name>A0A2A2TK86_9CYAN</name>